<keyword evidence="1" id="KW-1133">Transmembrane helix</keyword>
<accession>A0A170YEQ9</accession>
<dbReference type="EMBL" id="BDCR01000001">
    <property type="protein sequence ID" value="GAT61750.1"/>
    <property type="molecule type" value="Genomic_DNA"/>
</dbReference>
<keyword evidence="1" id="KW-0812">Transmembrane</keyword>
<dbReference type="GO" id="GO:0003677">
    <property type="term" value="F:DNA binding"/>
    <property type="evidence" value="ECO:0007669"/>
    <property type="project" value="InterPro"/>
</dbReference>
<reference evidence="3" key="1">
    <citation type="submission" date="2016-04" db="EMBL/GenBank/DDBJ databases">
        <title>Draft genome sequence of Paludibacter jiangxiensis strain NM7.</title>
        <authorList>
            <person name="Qiu Y."/>
            <person name="Matsuura N."/>
            <person name="Ohashi A."/>
            <person name="Tourlousse M.D."/>
            <person name="Sekiguchi Y."/>
        </authorList>
    </citation>
    <scope>NUCLEOTIDE SEQUENCE [LARGE SCALE GENOMIC DNA]</scope>
    <source>
        <strain evidence="3">NM7</strain>
    </source>
</reference>
<dbReference type="InterPro" id="IPR019734">
    <property type="entry name" value="TPR_rpt"/>
</dbReference>
<sequence>MDQFSFIKHKIIQLSILLCSCSFLFFACKRTSSHDRRLLTRADSLMKTRPDSAIKLLKSIRLPNKLNEEDHAAYSLLLSQAFDKCDIYIESDSIINTAVSFYSKTNNAPKAAYAYFYFSRCAKNRHDQQLRANRLIQAFPYAVQSKDYQLIGFLNAEKADIFREQRMLDSVIKYDKKSLQYLSMAKDRRNIALSYLGLGSDYYQKEQYSLALSYMHKALQDSYKVKDSLLISSCYGNSSLIYYYLKQYNRALNAIRLALAYNTQYDYAQWMNLGAILIKTGKLDSAEFYLKKAIQTKMALPDCYMLLQEIYMNKHMYKDALLYSKQYLAAKDSSYRQTLTSSFSGLERKINYEEVSKQNQKLIIRNQQYIMLIAISSLLIFIITTIVLIERNKKKKQKIKIVSARNIINLQKIQLQSEQISKIAIIQKLIQLQLIPKTNLSQIGAQYLKIFNEEHNKLISEQEVISPNTGPSFESFSLELKRRFPSLTEKELQICYYIRVGFNLELILASLNIKNDTYYKYRSNIRKKICPHENTKIEQILSAIP</sequence>
<dbReference type="GO" id="GO:0006355">
    <property type="term" value="P:regulation of DNA-templated transcription"/>
    <property type="evidence" value="ECO:0007669"/>
    <property type="project" value="InterPro"/>
</dbReference>
<organism evidence="2 3">
    <name type="scientific">Paludibacter jiangxiensis</name>
    <dbReference type="NCBI Taxonomy" id="681398"/>
    <lineage>
        <taxon>Bacteria</taxon>
        <taxon>Pseudomonadati</taxon>
        <taxon>Bacteroidota</taxon>
        <taxon>Bacteroidia</taxon>
        <taxon>Bacteroidales</taxon>
        <taxon>Paludibacteraceae</taxon>
        <taxon>Paludibacter</taxon>
    </lineage>
</organism>
<evidence type="ECO:0000313" key="3">
    <source>
        <dbReference type="Proteomes" id="UP000076586"/>
    </source>
</evidence>
<dbReference type="AlphaFoldDB" id="A0A170YEQ9"/>
<feature type="transmembrane region" description="Helical" evidence="1">
    <location>
        <begin position="369"/>
        <end position="389"/>
    </location>
</feature>
<dbReference type="STRING" id="681398.PJIAN_1333"/>
<dbReference type="SUPFAM" id="SSF48452">
    <property type="entry name" value="TPR-like"/>
    <property type="match status" value="2"/>
</dbReference>
<evidence type="ECO:0000313" key="2">
    <source>
        <dbReference type="EMBL" id="GAT61750.1"/>
    </source>
</evidence>
<dbReference type="InterPro" id="IPR016032">
    <property type="entry name" value="Sig_transdc_resp-reg_C-effctor"/>
</dbReference>
<keyword evidence="3" id="KW-1185">Reference proteome</keyword>
<protein>
    <submittedName>
        <fullName evidence="2">Uncharacterized protein</fullName>
    </submittedName>
</protein>
<gene>
    <name evidence="2" type="ORF">PJIAN_1333</name>
</gene>
<reference evidence="3" key="2">
    <citation type="journal article" date="2017" name="Genome Announc.">
        <title>Draft genome sequence of Paludibacter jiangxiensis NM7(T), a propionate-producing fermentative bacterium.</title>
        <authorList>
            <person name="Qiu Y.-L."/>
            <person name="Tourlousse D.M."/>
            <person name="Matsuura N."/>
            <person name="Ohashi A."/>
            <person name="Sekiguchi Y."/>
        </authorList>
    </citation>
    <scope>NUCLEOTIDE SEQUENCE [LARGE SCALE GENOMIC DNA]</scope>
    <source>
        <strain evidence="3">NM7</strain>
    </source>
</reference>
<dbReference type="InterPro" id="IPR011990">
    <property type="entry name" value="TPR-like_helical_dom_sf"/>
</dbReference>
<dbReference type="SMART" id="SM00028">
    <property type="entry name" value="TPR"/>
    <property type="match status" value="3"/>
</dbReference>
<dbReference type="SUPFAM" id="SSF46894">
    <property type="entry name" value="C-terminal effector domain of the bipartite response regulators"/>
    <property type="match status" value="1"/>
</dbReference>
<name>A0A170YEQ9_9BACT</name>
<evidence type="ECO:0000256" key="1">
    <source>
        <dbReference type="SAM" id="Phobius"/>
    </source>
</evidence>
<dbReference type="Gene3D" id="1.25.40.10">
    <property type="entry name" value="Tetratricopeptide repeat domain"/>
    <property type="match status" value="2"/>
</dbReference>
<proteinExistence type="predicted"/>
<comment type="caution">
    <text evidence="2">The sequence shown here is derived from an EMBL/GenBank/DDBJ whole genome shotgun (WGS) entry which is preliminary data.</text>
</comment>
<dbReference type="Proteomes" id="UP000076586">
    <property type="component" value="Unassembled WGS sequence"/>
</dbReference>
<keyword evidence="1" id="KW-0472">Membrane</keyword>